<dbReference type="Pfam" id="PF04909">
    <property type="entry name" value="Amidohydro_2"/>
    <property type="match status" value="1"/>
</dbReference>
<feature type="domain" description="Amidohydrolase-related" evidence="1">
    <location>
        <begin position="31"/>
        <end position="240"/>
    </location>
</feature>
<dbReference type="Proteomes" id="UP000199475">
    <property type="component" value="Unassembled WGS sequence"/>
</dbReference>
<dbReference type="RefSeq" id="WP_093252150.1">
    <property type="nucleotide sequence ID" value="NZ_FNGP01000004.1"/>
</dbReference>
<accession>A0A1G9LPY4</accession>
<gene>
    <name evidence="2" type="ORF">SAMN04488242_2225</name>
</gene>
<proteinExistence type="predicted"/>
<dbReference type="Gene3D" id="3.20.20.140">
    <property type="entry name" value="Metal-dependent hydrolases"/>
    <property type="match status" value="2"/>
</dbReference>
<protein>
    <recommendedName>
        <fullName evidence="1">Amidohydrolase-related domain-containing protein</fullName>
    </recommendedName>
</protein>
<organism evidence="2 3">
    <name type="scientific">Tessaracoccus oleiagri</name>
    <dbReference type="NCBI Taxonomy" id="686624"/>
    <lineage>
        <taxon>Bacteria</taxon>
        <taxon>Bacillati</taxon>
        <taxon>Actinomycetota</taxon>
        <taxon>Actinomycetes</taxon>
        <taxon>Propionibacteriales</taxon>
        <taxon>Propionibacteriaceae</taxon>
        <taxon>Tessaracoccus</taxon>
    </lineage>
</organism>
<reference evidence="2 3" key="1">
    <citation type="submission" date="2016-10" db="EMBL/GenBank/DDBJ databases">
        <authorList>
            <person name="de Groot N.N."/>
        </authorList>
    </citation>
    <scope>NUCLEOTIDE SEQUENCE [LARGE SCALE GENOMIC DNA]</scope>
    <source>
        <strain evidence="2 3">CGMCC 1.9159</strain>
    </source>
</reference>
<dbReference type="OrthoDB" id="3677342at2"/>
<evidence type="ECO:0000313" key="2">
    <source>
        <dbReference type="EMBL" id="SDL63771.1"/>
    </source>
</evidence>
<sequence length="247" mass="26678">MGFFEDLALDERRLALDCDVVVGHWTARPELDASPEALLALQARGGIDSAVVACAEAVWYDEERGNRRASALAREHGWVPCHAVNLRDTYGIGERLDGWVESGVRAIRLPGSTQGISPSTPGYRKTVTEAAARRLVMLVEGDFTAVQAAFRGLGAKAVFLDASYYELADFLLVAQEEPAFVVSTRRMLGPDSFEIICDEVGAAHLTFGSGTPLQDLEPTVWRLRDAALSPADFDAVAGGTLRSLLEA</sequence>
<evidence type="ECO:0000313" key="3">
    <source>
        <dbReference type="Proteomes" id="UP000199475"/>
    </source>
</evidence>
<keyword evidence="3" id="KW-1185">Reference proteome</keyword>
<dbReference type="AlphaFoldDB" id="A0A1G9LPY4"/>
<dbReference type="InterPro" id="IPR032466">
    <property type="entry name" value="Metal_Hydrolase"/>
</dbReference>
<dbReference type="STRING" id="686624.SAMN04488242_2225"/>
<dbReference type="EMBL" id="FNGP01000004">
    <property type="protein sequence ID" value="SDL63771.1"/>
    <property type="molecule type" value="Genomic_DNA"/>
</dbReference>
<dbReference type="SUPFAM" id="SSF51556">
    <property type="entry name" value="Metallo-dependent hydrolases"/>
    <property type="match status" value="1"/>
</dbReference>
<dbReference type="GO" id="GO:0016787">
    <property type="term" value="F:hydrolase activity"/>
    <property type="evidence" value="ECO:0007669"/>
    <property type="project" value="InterPro"/>
</dbReference>
<dbReference type="InterPro" id="IPR006680">
    <property type="entry name" value="Amidohydro-rel"/>
</dbReference>
<evidence type="ECO:0000259" key="1">
    <source>
        <dbReference type="Pfam" id="PF04909"/>
    </source>
</evidence>
<name>A0A1G9LPY4_9ACTN</name>